<dbReference type="InterPro" id="IPR050266">
    <property type="entry name" value="AB_hydrolase_sf"/>
</dbReference>
<dbReference type="InterPro" id="IPR000073">
    <property type="entry name" value="AB_hydrolase_1"/>
</dbReference>
<feature type="domain" description="AB hydrolase-1" evidence="1">
    <location>
        <begin position="35"/>
        <end position="283"/>
    </location>
</feature>
<evidence type="ECO:0000313" key="3">
    <source>
        <dbReference type="Proteomes" id="UP001165565"/>
    </source>
</evidence>
<keyword evidence="2" id="KW-0378">Hydrolase</keyword>
<dbReference type="GO" id="GO:0046464">
    <property type="term" value="P:acylglycerol catabolic process"/>
    <property type="evidence" value="ECO:0007669"/>
    <property type="project" value="TreeGrafter"/>
</dbReference>
<accession>A0AA41Z3D0</accession>
<dbReference type="SUPFAM" id="SSF53474">
    <property type="entry name" value="alpha/beta-Hydrolases"/>
    <property type="match status" value="1"/>
</dbReference>
<organism evidence="2 3">
    <name type="scientific">Sphingomonas lycopersici</name>
    <dbReference type="NCBI Taxonomy" id="2951807"/>
    <lineage>
        <taxon>Bacteria</taxon>
        <taxon>Pseudomonadati</taxon>
        <taxon>Pseudomonadota</taxon>
        <taxon>Alphaproteobacteria</taxon>
        <taxon>Sphingomonadales</taxon>
        <taxon>Sphingomonadaceae</taxon>
        <taxon>Sphingomonas</taxon>
    </lineage>
</organism>
<dbReference type="PRINTS" id="PR00111">
    <property type="entry name" value="ABHYDROLASE"/>
</dbReference>
<dbReference type="Proteomes" id="UP001165565">
    <property type="component" value="Unassembled WGS sequence"/>
</dbReference>
<dbReference type="InterPro" id="IPR029058">
    <property type="entry name" value="AB_hydrolase_fold"/>
</dbReference>
<sequence>MKVTGHPEIMPGFAWYDVDADGVRIRTCVGGSGRPLLLLHGHPQMHLTWHKVAPALARDFTVVATDLRGYGDSAKPAGGVDHIGYSKRMMAADQVAVMRALGFERFDLVGHDRGGRAAHRLALDHPDAVARLVLIDIAPTATMYDATDKAFASRYFWWFFLIQPYDLPERLIAADPDYFLDRHIAGQIKVEDAVDPRVMAEYRRCYADPATRHAICEDYRAAFGIDLSHDAADGDCRIDAPVLALWGARGTVGALFDVVATWREKARDVRGFALDCGHSPQEECPDALIAALRGFLGRGSGEA</sequence>
<dbReference type="Gene3D" id="3.40.50.1820">
    <property type="entry name" value="alpha/beta hydrolase"/>
    <property type="match status" value="1"/>
</dbReference>
<reference evidence="2" key="1">
    <citation type="submission" date="2022-06" db="EMBL/GenBank/DDBJ databases">
        <title>Sphingomonas sp. nov. isolated from rhizosphere soil of tomato.</title>
        <authorList>
            <person name="Dong H."/>
            <person name="Gao R."/>
        </authorList>
    </citation>
    <scope>NUCLEOTIDE SEQUENCE</scope>
    <source>
        <strain evidence="2">MMSM24</strain>
    </source>
</reference>
<comment type="caution">
    <text evidence="2">The sequence shown here is derived from an EMBL/GenBank/DDBJ whole genome shotgun (WGS) entry which is preliminary data.</text>
</comment>
<dbReference type="PANTHER" id="PTHR43798:SF33">
    <property type="entry name" value="HYDROLASE, PUTATIVE (AFU_ORTHOLOGUE AFUA_2G14860)-RELATED"/>
    <property type="match status" value="1"/>
</dbReference>
<dbReference type="InterPro" id="IPR000639">
    <property type="entry name" value="Epox_hydrolase-like"/>
</dbReference>
<dbReference type="AlphaFoldDB" id="A0AA41Z3D0"/>
<dbReference type="EMBL" id="JANFAV010000001">
    <property type="protein sequence ID" value="MCW6533287.1"/>
    <property type="molecule type" value="Genomic_DNA"/>
</dbReference>
<gene>
    <name evidence="2" type="ORF">NEE01_00675</name>
</gene>
<evidence type="ECO:0000313" key="2">
    <source>
        <dbReference type="EMBL" id="MCW6533287.1"/>
    </source>
</evidence>
<protein>
    <submittedName>
        <fullName evidence="2">Alpha/beta hydrolase</fullName>
    </submittedName>
</protein>
<keyword evidence="3" id="KW-1185">Reference proteome</keyword>
<dbReference type="PRINTS" id="PR00412">
    <property type="entry name" value="EPOXHYDRLASE"/>
</dbReference>
<proteinExistence type="predicted"/>
<dbReference type="Pfam" id="PF00561">
    <property type="entry name" value="Abhydrolase_1"/>
    <property type="match status" value="1"/>
</dbReference>
<dbReference type="PANTHER" id="PTHR43798">
    <property type="entry name" value="MONOACYLGLYCEROL LIPASE"/>
    <property type="match status" value="1"/>
</dbReference>
<dbReference type="GO" id="GO:0047372">
    <property type="term" value="F:monoacylglycerol lipase activity"/>
    <property type="evidence" value="ECO:0007669"/>
    <property type="project" value="TreeGrafter"/>
</dbReference>
<name>A0AA41Z3D0_9SPHN</name>
<dbReference type="GO" id="GO:0016020">
    <property type="term" value="C:membrane"/>
    <property type="evidence" value="ECO:0007669"/>
    <property type="project" value="TreeGrafter"/>
</dbReference>
<evidence type="ECO:0000259" key="1">
    <source>
        <dbReference type="Pfam" id="PF00561"/>
    </source>
</evidence>